<evidence type="ECO:0000256" key="1">
    <source>
        <dbReference type="SAM" id="Phobius"/>
    </source>
</evidence>
<comment type="caution">
    <text evidence="2">The sequence shown here is derived from an EMBL/GenBank/DDBJ whole genome shotgun (WGS) entry which is preliminary data.</text>
</comment>
<keyword evidence="1" id="KW-1133">Transmembrane helix</keyword>
<dbReference type="EMBL" id="JAQNDL010000001">
    <property type="protein sequence ID" value="MDC0716564.1"/>
    <property type="molecule type" value="Genomic_DNA"/>
</dbReference>
<dbReference type="Proteomes" id="UP001221686">
    <property type="component" value="Unassembled WGS sequence"/>
</dbReference>
<sequence>MDGYLRAFAGAAEQLRPVAFLRLMMPVLLVTGVVLLIRSGVRGLTLRRTVIFGRGAAGRLLHGEVEGTAAVVVGVFHLFLAAVIAVTLGPLSYYLWVPR</sequence>
<dbReference type="RefSeq" id="WP_272085056.1">
    <property type="nucleotide sequence ID" value="NZ_JAQNDL010000001.1"/>
</dbReference>
<keyword evidence="1" id="KW-0812">Transmembrane</keyword>
<proteinExistence type="predicted"/>
<name>A0ABT5DSD7_9BACT</name>
<reference evidence="2 3" key="1">
    <citation type="submission" date="2022-11" db="EMBL/GenBank/DDBJ databases">
        <title>Minimal conservation of predation-associated metabolite biosynthetic gene clusters underscores biosynthetic potential of Myxococcota including descriptions for ten novel species: Archangium lansinium sp. nov., Myxococcus landrumus sp. nov., Nannocystis bai.</title>
        <authorList>
            <person name="Ahearne A."/>
            <person name="Stevens C."/>
            <person name="Dowd S."/>
        </authorList>
    </citation>
    <scope>NUCLEOTIDE SEQUENCE [LARGE SCALE GENOMIC DNA]</scope>
    <source>
        <strain evidence="2 3">BB15-2</strain>
    </source>
</reference>
<evidence type="ECO:0000313" key="2">
    <source>
        <dbReference type="EMBL" id="MDC0716564.1"/>
    </source>
</evidence>
<feature type="transmembrane region" description="Helical" evidence="1">
    <location>
        <begin position="69"/>
        <end position="96"/>
    </location>
</feature>
<keyword evidence="3" id="KW-1185">Reference proteome</keyword>
<feature type="transmembrane region" description="Helical" evidence="1">
    <location>
        <begin position="20"/>
        <end position="38"/>
    </location>
</feature>
<protein>
    <submittedName>
        <fullName evidence="2">Uncharacterized protein</fullName>
    </submittedName>
</protein>
<evidence type="ECO:0000313" key="3">
    <source>
        <dbReference type="Proteomes" id="UP001221686"/>
    </source>
</evidence>
<keyword evidence="1" id="KW-0472">Membrane</keyword>
<organism evidence="2 3">
    <name type="scientific">Nannocystis bainbridge</name>
    <dbReference type="NCBI Taxonomy" id="2995303"/>
    <lineage>
        <taxon>Bacteria</taxon>
        <taxon>Pseudomonadati</taxon>
        <taxon>Myxococcota</taxon>
        <taxon>Polyangia</taxon>
        <taxon>Nannocystales</taxon>
        <taxon>Nannocystaceae</taxon>
        <taxon>Nannocystis</taxon>
    </lineage>
</organism>
<accession>A0ABT5DSD7</accession>
<gene>
    <name evidence="2" type="ORF">POL25_06655</name>
</gene>